<dbReference type="PROSITE" id="PS51873">
    <property type="entry name" value="TRIAD"/>
    <property type="match status" value="1"/>
</dbReference>
<keyword evidence="14" id="KW-1185">Reference proteome</keyword>
<dbReference type="PANTHER" id="PTHR11685">
    <property type="entry name" value="RBR FAMILY RING FINGER AND IBR DOMAIN-CONTAINING"/>
    <property type="match status" value="1"/>
</dbReference>
<keyword evidence="4" id="KW-0479">Metal-binding</keyword>
<feature type="compositionally biased region" description="Polar residues" evidence="10">
    <location>
        <begin position="18"/>
        <end position="27"/>
    </location>
</feature>
<dbReference type="Gene3D" id="3.30.40.10">
    <property type="entry name" value="Zinc/RING finger domain, C3HC4 (zinc finger)"/>
    <property type="match status" value="1"/>
</dbReference>
<dbReference type="PROSITE" id="PS50089">
    <property type="entry name" value="ZF_RING_2"/>
    <property type="match status" value="1"/>
</dbReference>
<feature type="domain" description="RING-type" evidence="12">
    <location>
        <begin position="100"/>
        <end position="335"/>
    </location>
</feature>
<evidence type="ECO:0000256" key="8">
    <source>
        <dbReference type="ARBA" id="ARBA00022833"/>
    </source>
</evidence>
<evidence type="ECO:0000313" key="13">
    <source>
        <dbReference type="EMBL" id="RMZ73251.1"/>
    </source>
</evidence>
<dbReference type="CDD" id="cd20336">
    <property type="entry name" value="Rcat_RBR"/>
    <property type="match status" value="1"/>
</dbReference>
<dbReference type="SUPFAM" id="SSF57850">
    <property type="entry name" value="RING/U-box"/>
    <property type="match status" value="3"/>
</dbReference>
<feature type="domain" description="RING-type" evidence="11">
    <location>
        <begin position="271"/>
        <end position="315"/>
    </location>
</feature>
<name>A0A3M7MFF8_9PLEO</name>
<organism evidence="13 14">
    <name type="scientific">Pyrenophora seminiperda CCB06</name>
    <dbReference type="NCBI Taxonomy" id="1302712"/>
    <lineage>
        <taxon>Eukaryota</taxon>
        <taxon>Fungi</taxon>
        <taxon>Dikarya</taxon>
        <taxon>Ascomycota</taxon>
        <taxon>Pezizomycotina</taxon>
        <taxon>Dothideomycetes</taxon>
        <taxon>Pleosporomycetidae</taxon>
        <taxon>Pleosporales</taxon>
        <taxon>Pleosporineae</taxon>
        <taxon>Pleosporaceae</taxon>
        <taxon>Pyrenophora</taxon>
    </lineage>
</organism>
<sequence>MAPLTRLRATPGRRVNYDESSAPSGTRANPVLIHDMPESTSSPAPTQPAMRAGRRHGDRRHLAMRPPQQPLFHRPEPVPSRVTRVKDGAVIKPPSKERPIKQECSICATAKVTTRNFKASDNSCEHFKITCILCIQKLLKTKIAERELQKTELKCPFGNCAHELSYQALKTMLKKSEFDIYDLAVTKYAISAGESYVACLSPTCGLHFSVEDCKEDQSSRETIACPYCEYETCFKCNRPWESHGEGGCDKAKKAEDAESEATIKKIGAKPCPHCGIKIEKNGGCDHVQCRHCRHNFCFACLVEYTPSMVHRVDCPSRTRLMVNDPANWAPPNFTVGQLNRMIAQADALRDNPAPAPQAVATGPGNLLWRLALHREG</sequence>
<keyword evidence="6 9" id="KW-0863">Zinc-finger</keyword>
<keyword evidence="5" id="KW-0677">Repeat</keyword>
<comment type="catalytic activity">
    <reaction evidence="1">
        <text>[E2 ubiquitin-conjugating enzyme]-S-ubiquitinyl-L-cysteine + [acceptor protein]-L-lysine = [E2 ubiquitin-conjugating enzyme]-L-cysteine + [acceptor protein]-N(6)-ubiquitinyl-L-lysine.</text>
        <dbReference type="EC" id="2.3.2.31"/>
    </reaction>
</comment>
<gene>
    <name evidence="13" type="ORF">GMOD_00009063</name>
</gene>
<accession>A0A3M7MFF8</accession>
<protein>
    <recommendedName>
        <fullName evidence="2">RBR-type E3 ubiquitin transferase</fullName>
        <ecNumber evidence="2">2.3.2.31</ecNumber>
    </recommendedName>
</protein>
<evidence type="ECO:0000259" key="12">
    <source>
        <dbReference type="PROSITE" id="PS51873"/>
    </source>
</evidence>
<evidence type="ECO:0000313" key="14">
    <source>
        <dbReference type="Proteomes" id="UP000265663"/>
    </source>
</evidence>
<proteinExistence type="predicted"/>
<dbReference type="PROSITE" id="PS00518">
    <property type="entry name" value="ZF_RING_1"/>
    <property type="match status" value="1"/>
</dbReference>
<dbReference type="Pfam" id="PF01485">
    <property type="entry name" value="IBR"/>
    <property type="match status" value="1"/>
</dbReference>
<dbReference type="AlphaFoldDB" id="A0A3M7MFF8"/>
<dbReference type="EC" id="2.3.2.31" evidence="2"/>
<evidence type="ECO:0000256" key="4">
    <source>
        <dbReference type="ARBA" id="ARBA00022723"/>
    </source>
</evidence>
<dbReference type="Gene3D" id="1.20.120.1750">
    <property type="match status" value="1"/>
</dbReference>
<evidence type="ECO:0000256" key="10">
    <source>
        <dbReference type="SAM" id="MobiDB-lite"/>
    </source>
</evidence>
<dbReference type="GO" id="GO:0061630">
    <property type="term" value="F:ubiquitin protein ligase activity"/>
    <property type="evidence" value="ECO:0007669"/>
    <property type="project" value="UniProtKB-EC"/>
</dbReference>
<dbReference type="InterPro" id="IPR031127">
    <property type="entry name" value="E3_UB_ligase_RBR"/>
</dbReference>
<evidence type="ECO:0000256" key="7">
    <source>
        <dbReference type="ARBA" id="ARBA00022786"/>
    </source>
</evidence>
<keyword evidence="8" id="KW-0862">Zinc</keyword>
<feature type="region of interest" description="Disordered" evidence="10">
    <location>
        <begin position="1"/>
        <end position="58"/>
    </location>
</feature>
<evidence type="ECO:0000256" key="9">
    <source>
        <dbReference type="PROSITE-ProRule" id="PRU00175"/>
    </source>
</evidence>
<evidence type="ECO:0000259" key="11">
    <source>
        <dbReference type="PROSITE" id="PS50089"/>
    </source>
</evidence>
<dbReference type="SMART" id="SM00647">
    <property type="entry name" value="IBR"/>
    <property type="match status" value="2"/>
</dbReference>
<dbReference type="InterPro" id="IPR001841">
    <property type="entry name" value="Znf_RING"/>
</dbReference>
<dbReference type="EMBL" id="KE747839">
    <property type="protein sequence ID" value="RMZ73251.1"/>
    <property type="molecule type" value="Genomic_DNA"/>
</dbReference>
<evidence type="ECO:0000256" key="2">
    <source>
        <dbReference type="ARBA" id="ARBA00012251"/>
    </source>
</evidence>
<dbReference type="Proteomes" id="UP000265663">
    <property type="component" value="Unassembled WGS sequence"/>
</dbReference>
<evidence type="ECO:0000256" key="3">
    <source>
        <dbReference type="ARBA" id="ARBA00022679"/>
    </source>
</evidence>
<reference evidence="13 14" key="1">
    <citation type="journal article" date="2014" name="PLoS ONE">
        <title>De novo Genome Assembly of the Fungal Plant Pathogen Pyrenophora semeniperda.</title>
        <authorList>
            <person name="Soliai M.M."/>
            <person name="Meyer S.E."/>
            <person name="Udall J.A."/>
            <person name="Elzinga D.E."/>
            <person name="Hermansen R.A."/>
            <person name="Bodily P.M."/>
            <person name="Hart A.A."/>
            <person name="Coleman C.E."/>
        </authorList>
    </citation>
    <scope>NUCLEOTIDE SEQUENCE [LARGE SCALE GENOMIC DNA]</scope>
    <source>
        <strain evidence="13 14">CCB06</strain>
        <tissue evidence="13">Mycelium</tissue>
    </source>
</reference>
<dbReference type="GO" id="GO:0008270">
    <property type="term" value="F:zinc ion binding"/>
    <property type="evidence" value="ECO:0007669"/>
    <property type="project" value="UniProtKB-KW"/>
</dbReference>
<dbReference type="InterPro" id="IPR013083">
    <property type="entry name" value="Znf_RING/FYVE/PHD"/>
</dbReference>
<dbReference type="GO" id="GO:0016567">
    <property type="term" value="P:protein ubiquitination"/>
    <property type="evidence" value="ECO:0007669"/>
    <property type="project" value="InterPro"/>
</dbReference>
<dbReference type="OrthoDB" id="1431934at2759"/>
<dbReference type="InterPro" id="IPR044066">
    <property type="entry name" value="TRIAD_supradom"/>
</dbReference>
<evidence type="ECO:0000256" key="5">
    <source>
        <dbReference type="ARBA" id="ARBA00022737"/>
    </source>
</evidence>
<evidence type="ECO:0000256" key="6">
    <source>
        <dbReference type="ARBA" id="ARBA00022771"/>
    </source>
</evidence>
<dbReference type="InterPro" id="IPR017907">
    <property type="entry name" value="Znf_RING_CS"/>
</dbReference>
<evidence type="ECO:0000256" key="1">
    <source>
        <dbReference type="ARBA" id="ARBA00001798"/>
    </source>
</evidence>
<dbReference type="Pfam" id="PF22191">
    <property type="entry name" value="IBR_1"/>
    <property type="match status" value="1"/>
</dbReference>
<keyword evidence="3" id="KW-0808">Transferase</keyword>
<dbReference type="InterPro" id="IPR002867">
    <property type="entry name" value="IBR_dom"/>
</dbReference>
<dbReference type="CDD" id="cd20335">
    <property type="entry name" value="BRcat_RBR"/>
    <property type="match status" value="1"/>
</dbReference>
<keyword evidence="7" id="KW-0833">Ubl conjugation pathway</keyword>